<accession>A0A916TER5</accession>
<comment type="caution">
    <text evidence="1">The sequence shown here is derived from an EMBL/GenBank/DDBJ whole genome shotgun (WGS) entry which is preliminary data.</text>
</comment>
<evidence type="ECO:0008006" key="3">
    <source>
        <dbReference type="Google" id="ProtNLM"/>
    </source>
</evidence>
<proteinExistence type="predicted"/>
<name>A0A916TER5_9ACTN</name>
<keyword evidence="2" id="KW-1185">Reference proteome</keyword>
<reference evidence="1" key="1">
    <citation type="journal article" date="2014" name="Int. J. Syst. Evol. Microbiol.">
        <title>Complete genome sequence of Corynebacterium casei LMG S-19264T (=DSM 44701T), isolated from a smear-ripened cheese.</title>
        <authorList>
            <consortium name="US DOE Joint Genome Institute (JGI-PGF)"/>
            <person name="Walter F."/>
            <person name="Albersmeier A."/>
            <person name="Kalinowski J."/>
            <person name="Ruckert C."/>
        </authorList>
    </citation>
    <scope>NUCLEOTIDE SEQUENCE</scope>
    <source>
        <strain evidence="1">CGMCC 1.12827</strain>
    </source>
</reference>
<dbReference type="RefSeq" id="WP_188587443.1">
    <property type="nucleotide sequence ID" value="NZ_BMGC01000027.1"/>
</dbReference>
<dbReference type="AlphaFoldDB" id="A0A916TER5"/>
<dbReference type="Proteomes" id="UP000621454">
    <property type="component" value="Unassembled WGS sequence"/>
</dbReference>
<gene>
    <name evidence="1" type="ORF">GCM10011489_30520</name>
</gene>
<evidence type="ECO:0000313" key="2">
    <source>
        <dbReference type="Proteomes" id="UP000621454"/>
    </source>
</evidence>
<sequence length="663" mass="71174">MSLSSVEQHEEGIGPRALRGETWVELFPWLDTYESATAAELEALVEGVPDWWIADSPAATPGNDPHDLAVALAAVFVRDHRRMTLADAAPHLDVAIPIAALRLDPRAETVVRRVDQSGSVRRLSEVTAADLFAIRGTSTETVCAIVAAVFIASMTVDAADGVATEDDENPALVQLIDDLRSLARWRSVRGRAGEPLLGVEIDDDAPETIQQVADRVVALTAADVGIRAEGDPVDEIENLVEQLDERESIVLHKWMMATEQISIGELSSLLHVSKSRAGTISAALKERLVTACDFQTAVGGLLASIRIEIQPVTTVDRLVALHPVLATVVPSLHIPLWLALDRIDDYFEVTGQWAAAPDVTTAGARTRVMLEELESENGTVAVSDAARMLGLTESETSAWLQVCAIPVVDGFALLATAAFADHVVAILEATSVPQDFGELLDRVDVDRVTPAHRRALEEDGRLRVTANGRWELTTTASDTVDTRGSGAVDSGRQPRRLYRCGDEWVFRVTVTADALRGSSLSIPAGVAHVFGCARGGIREIPSELGVQTLRWTGSHPTCGTIRRFLIQLRLDVGEDAFLVCSPDSGFAVRAVAGADLAGDPIGQALAMVGHRDPADLSGQAAEEILATAIGLPPRTKRRRILSAFQSRDARVAQLLEAGWVGTR</sequence>
<organism evidence="1 2">
    <name type="scientific">Gordonia jinhuaensis</name>
    <dbReference type="NCBI Taxonomy" id="1517702"/>
    <lineage>
        <taxon>Bacteria</taxon>
        <taxon>Bacillati</taxon>
        <taxon>Actinomycetota</taxon>
        <taxon>Actinomycetes</taxon>
        <taxon>Mycobacteriales</taxon>
        <taxon>Gordoniaceae</taxon>
        <taxon>Gordonia</taxon>
    </lineage>
</organism>
<reference evidence="1" key="2">
    <citation type="submission" date="2020-09" db="EMBL/GenBank/DDBJ databases">
        <authorList>
            <person name="Sun Q."/>
            <person name="Zhou Y."/>
        </authorList>
    </citation>
    <scope>NUCLEOTIDE SEQUENCE</scope>
    <source>
        <strain evidence="1">CGMCC 1.12827</strain>
    </source>
</reference>
<evidence type="ECO:0000313" key="1">
    <source>
        <dbReference type="EMBL" id="GGB40847.1"/>
    </source>
</evidence>
<protein>
    <recommendedName>
        <fullName evidence="3">Sigma-70, region 4</fullName>
    </recommendedName>
</protein>
<dbReference type="EMBL" id="BMGC01000027">
    <property type="protein sequence ID" value="GGB40847.1"/>
    <property type="molecule type" value="Genomic_DNA"/>
</dbReference>